<feature type="region of interest" description="Disordered" evidence="8">
    <location>
        <begin position="73"/>
        <end position="94"/>
    </location>
</feature>
<organism evidence="9 10">
    <name type="scientific">Sporidiobolus salmonicolor</name>
    <name type="common">Yeast-like fungus</name>
    <name type="synonym">Sporobolomyces salmonicolor</name>
    <dbReference type="NCBI Taxonomy" id="5005"/>
    <lineage>
        <taxon>Eukaryota</taxon>
        <taxon>Fungi</taxon>
        <taxon>Dikarya</taxon>
        <taxon>Basidiomycota</taxon>
        <taxon>Pucciniomycotina</taxon>
        <taxon>Microbotryomycetes</taxon>
        <taxon>Sporidiobolales</taxon>
        <taxon>Sporidiobolaceae</taxon>
        <taxon>Sporobolomyces</taxon>
    </lineage>
</organism>
<comment type="similarity">
    <text evidence="2 7">Belongs to the DPM2 family.</text>
</comment>
<keyword evidence="6 7" id="KW-0472">Membrane</keyword>
<dbReference type="GO" id="GO:0005789">
    <property type="term" value="C:endoplasmic reticulum membrane"/>
    <property type="evidence" value="ECO:0007669"/>
    <property type="project" value="UniProtKB-SubCell"/>
</dbReference>
<proteinExistence type="inferred from homology"/>
<evidence type="ECO:0000313" key="9">
    <source>
        <dbReference type="EMBL" id="CEQ39414.1"/>
    </source>
</evidence>
<name>A0A0D6EHH8_SPOSA</name>
<feature type="transmembrane region" description="Helical" evidence="7">
    <location>
        <begin position="5"/>
        <end position="26"/>
    </location>
</feature>
<dbReference type="GO" id="GO:0030234">
    <property type="term" value="F:enzyme regulator activity"/>
    <property type="evidence" value="ECO:0007669"/>
    <property type="project" value="UniProtKB-UniRule"/>
</dbReference>
<dbReference type="PANTHER" id="PTHR15039">
    <property type="entry name" value="DOLICHOL PHOSPHATE-MANNOSE BIOSYNTHESIS REGULATORY PROTEIN"/>
    <property type="match status" value="1"/>
</dbReference>
<dbReference type="GO" id="GO:0033185">
    <property type="term" value="C:dolichol-phosphate-mannose synthase complex"/>
    <property type="evidence" value="ECO:0007669"/>
    <property type="project" value="TreeGrafter"/>
</dbReference>
<keyword evidence="10" id="KW-1185">Reference proteome</keyword>
<feature type="transmembrane region" description="Helical" evidence="7">
    <location>
        <begin position="46"/>
        <end position="69"/>
    </location>
</feature>
<keyword evidence="3 7" id="KW-0812">Transmembrane</keyword>
<evidence type="ECO:0000256" key="2">
    <source>
        <dbReference type="ARBA" id="ARBA00005478"/>
    </source>
</evidence>
<comment type="subcellular location">
    <subcellularLocation>
        <location evidence="1 7">Endoplasmic reticulum membrane</location>
        <topology evidence="1 7">Multi-pass membrane protein</topology>
    </subcellularLocation>
</comment>
<dbReference type="PANTHER" id="PTHR15039:SF11">
    <property type="entry name" value="DOLICHOL PHOSPHATE-MANNOSE BIOSYNTHESIS REGULATORY PROTEIN"/>
    <property type="match status" value="1"/>
</dbReference>
<keyword evidence="5 7" id="KW-1133">Transmembrane helix</keyword>
<evidence type="ECO:0000313" key="10">
    <source>
        <dbReference type="Proteomes" id="UP000243876"/>
    </source>
</evidence>
<dbReference type="Proteomes" id="UP000243876">
    <property type="component" value="Unassembled WGS sequence"/>
</dbReference>
<dbReference type="OrthoDB" id="311279at2759"/>
<evidence type="ECO:0000256" key="3">
    <source>
        <dbReference type="ARBA" id="ARBA00022692"/>
    </source>
</evidence>
<evidence type="ECO:0000256" key="8">
    <source>
        <dbReference type="SAM" id="MobiDB-lite"/>
    </source>
</evidence>
<evidence type="ECO:0000256" key="5">
    <source>
        <dbReference type="ARBA" id="ARBA00022989"/>
    </source>
</evidence>
<comment type="subunit">
    <text evidence="7">Component of the dolichol-phosphate mannose (DPM) synthase complex.</text>
</comment>
<dbReference type="GO" id="GO:0180047">
    <property type="term" value="P:dolichol phosphate mannose biosynthetic process"/>
    <property type="evidence" value="ECO:0007669"/>
    <property type="project" value="InterPro"/>
</dbReference>
<evidence type="ECO:0000256" key="7">
    <source>
        <dbReference type="RuleBase" id="RU365084"/>
    </source>
</evidence>
<evidence type="ECO:0000256" key="4">
    <source>
        <dbReference type="ARBA" id="ARBA00022824"/>
    </source>
</evidence>
<comment type="pathway">
    <text evidence="7">Protein modification; protein glycosylation.</text>
</comment>
<dbReference type="AlphaFoldDB" id="A0A0D6EHH8"/>
<evidence type="ECO:0000256" key="1">
    <source>
        <dbReference type="ARBA" id="ARBA00004477"/>
    </source>
</evidence>
<dbReference type="InterPro" id="IPR009914">
    <property type="entry name" value="DPM2"/>
</dbReference>
<protein>
    <recommendedName>
        <fullName evidence="7">Dolichol phosphate-mannose biosynthesis regulatory protein</fullName>
    </recommendedName>
</protein>
<keyword evidence="4 7" id="KW-0256">Endoplasmic reticulum</keyword>
<accession>A0A0D6EHH8</accession>
<evidence type="ECO:0000256" key="6">
    <source>
        <dbReference type="ARBA" id="ARBA00023136"/>
    </source>
</evidence>
<gene>
    <name evidence="9" type="primary">SPOSA6832_00951</name>
</gene>
<dbReference type="GO" id="GO:0006506">
    <property type="term" value="P:GPI anchor biosynthetic process"/>
    <property type="evidence" value="ECO:0007669"/>
    <property type="project" value="TreeGrafter"/>
</dbReference>
<feature type="compositionally biased region" description="Basic and acidic residues" evidence="8">
    <location>
        <begin position="84"/>
        <end position="94"/>
    </location>
</feature>
<sequence length="94" mass="10541">MVRRLVRVCLFVLTTLFGYYTVWTLLTPFLPPSPLLSLFPDREWAVRIPVLILLVGLSAVGMTTGCLLIETAKRKRQAAGGRSAKGDKTTRKRH</sequence>
<dbReference type="UniPathway" id="UPA00378"/>
<comment type="function">
    <text evidence="7">Regulatory subunit of the dolichol-phosphate mannose (DPM) synthase complex; essential for the ER localization.</text>
</comment>
<reference evidence="10" key="1">
    <citation type="submission" date="2015-02" db="EMBL/GenBank/DDBJ databases">
        <authorList>
            <person name="Gon?alves P."/>
        </authorList>
    </citation>
    <scope>NUCLEOTIDE SEQUENCE [LARGE SCALE GENOMIC DNA]</scope>
</reference>
<dbReference type="EMBL" id="CENE01000003">
    <property type="protein sequence ID" value="CEQ39414.1"/>
    <property type="molecule type" value="Genomic_DNA"/>
</dbReference>
<dbReference type="Pfam" id="PF07297">
    <property type="entry name" value="DPM2"/>
    <property type="match status" value="1"/>
</dbReference>